<comment type="similarity">
    <text evidence="2">Belongs to the autoinducer-2 exporter (AI-2E) (TC 2.A.86) family.</text>
</comment>
<dbReference type="PANTHER" id="PTHR21716">
    <property type="entry name" value="TRANSMEMBRANE PROTEIN"/>
    <property type="match status" value="1"/>
</dbReference>
<dbReference type="InterPro" id="IPR002549">
    <property type="entry name" value="AI-2E-like"/>
</dbReference>
<feature type="transmembrane region" description="Helical" evidence="6">
    <location>
        <begin position="262"/>
        <end position="280"/>
    </location>
</feature>
<evidence type="ECO:0000256" key="1">
    <source>
        <dbReference type="ARBA" id="ARBA00004141"/>
    </source>
</evidence>
<feature type="transmembrane region" description="Helical" evidence="6">
    <location>
        <begin position="238"/>
        <end position="256"/>
    </location>
</feature>
<evidence type="ECO:0000256" key="6">
    <source>
        <dbReference type="SAM" id="Phobius"/>
    </source>
</evidence>
<organism evidence="7 8">
    <name type="scientific">Candidatus Thalassospirochaeta sargassi</name>
    <dbReference type="NCBI Taxonomy" id="3119039"/>
    <lineage>
        <taxon>Bacteria</taxon>
        <taxon>Pseudomonadati</taxon>
        <taxon>Spirochaetota</taxon>
        <taxon>Spirochaetia</taxon>
        <taxon>Spirochaetales</taxon>
        <taxon>Spirochaetaceae</taxon>
        <taxon>Candidatus Thalassospirochaeta</taxon>
    </lineage>
</organism>
<proteinExistence type="inferred from homology"/>
<evidence type="ECO:0000256" key="2">
    <source>
        <dbReference type="ARBA" id="ARBA00009773"/>
    </source>
</evidence>
<gene>
    <name evidence="7" type="ORF">PQJ61_11370</name>
</gene>
<dbReference type="AlphaFoldDB" id="A0AAJ1IHU8"/>
<feature type="transmembrane region" description="Helical" evidence="6">
    <location>
        <begin position="59"/>
        <end position="80"/>
    </location>
</feature>
<keyword evidence="3 6" id="KW-0812">Transmembrane</keyword>
<evidence type="ECO:0000313" key="7">
    <source>
        <dbReference type="EMBL" id="MDC7227351.1"/>
    </source>
</evidence>
<evidence type="ECO:0000256" key="3">
    <source>
        <dbReference type="ARBA" id="ARBA00022692"/>
    </source>
</evidence>
<feature type="transmembrane region" description="Helical" evidence="6">
    <location>
        <begin position="141"/>
        <end position="160"/>
    </location>
</feature>
<evidence type="ECO:0000313" key="8">
    <source>
        <dbReference type="Proteomes" id="UP001221217"/>
    </source>
</evidence>
<sequence>MNNQRANTIFIGVIAIVATVAALKIASSVMLPIFFAILLSFTLSPVVDGLTRIKVPRGISITLAILIIAGIGYLVGLFLFSSLNSFIDEAPKYYHRFEDITSQISGALNTNFAMELPENPMAEIDFTATFINSINSLSQNVVSFASAMVIVILSTIFLLLESPYIQVTIAKAFPRKAGKRIIIIMRHTIRQIGRYLSVKFLVSAMTGVFVWLFLEIIGMDFSLIWGVLAFILNFIPNIGSVILMAVTIIMGFIQFFPQPGPIVAVVVSMISVQIVVGNFLDPRMQGRRLNLSPIIIIFSLFLWGWIWGPVGMFIAVPITAVIKIICENVPPLKPIAMLMENGRKVSKNRRFI</sequence>
<evidence type="ECO:0000256" key="5">
    <source>
        <dbReference type="ARBA" id="ARBA00023136"/>
    </source>
</evidence>
<dbReference type="EMBL" id="JAQQAL010000024">
    <property type="protein sequence ID" value="MDC7227351.1"/>
    <property type="molecule type" value="Genomic_DNA"/>
</dbReference>
<feature type="transmembrane region" description="Helical" evidence="6">
    <location>
        <begin position="7"/>
        <end position="23"/>
    </location>
</feature>
<name>A0AAJ1IHU8_9SPIO</name>
<dbReference type="Proteomes" id="UP001221217">
    <property type="component" value="Unassembled WGS sequence"/>
</dbReference>
<dbReference type="Pfam" id="PF01594">
    <property type="entry name" value="AI-2E_transport"/>
    <property type="match status" value="1"/>
</dbReference>
<dbReference type="PANTHER" id="PTHR21716:SF64">
    <property type="entry name" value="AI-2 TRANSPORT PROTEIN TQSA"/>
    <property type="match status" value="1"/>
</dbReference>
<keyword evidence="5 6" id="KW-0472">Membrane</keyword>
<keyword evidence="4 6" id="KW-1133">Transmembrane helix</keyword>
<feature type="transmembrane region" description="Helical" evidence="6">
    <location>
        <begin position="289"/>
        <end position="306"/>
    </location>
</feature>
<evidence type="ECO:0000256" key="4">
    <source>
        <dbReference type="ARBA" id="ARBA00022989"/>
    </source>
</evidence>
<dbReference type="GO" id="GO:0016020">
    <property type="term" value="C:membrane"/>
    <property type="evidence" value="ECO:0007669"/>
    <property type="project" value="UniProtKB-SubCell"/>
</dbReference>
<accession>A0AAJ1IHU8</accession>
<reference evidence="7 8" key="1">
    <citation type="submission" date="2022-12" db="EMBL/GenBank/DDBJ databases">
        <title>Metagenome assembled genome from gulf of manar.</title>
        <authorList>
            <person name="Kohli P."/>
            <person name="Pk S."/>
            <person name="Venkata Ramana C."/>
            <person name="Sasikala C."/>
        </authorList>
    </citation>
    <scope>NUCLEOTIDE SEQUENCE [LARGE SCALE GENOMIC DNA]</scope>
    <source>
        <strain evidence="7">JB008</strain>
    </source>
</reference>
<protein>
    <submittedName>
        <fullName evidence="7">AI-2E family transporter</fullName>
    </submittedName>
</protein>
<comment type="caution">
    <text evidence="7">The sequence shown here is derived from an EMBL/GenBank/DDBJ whole genome shotgun (WGS) entry which is preliminary data.</text>
</comment>
<feature type="transmembrane region" description="Helical" evidence="6">
    <location>
        <begin position="29"/>
        <end position="47"/>
    </location>
</feature>
<comment type="subcellular location">
    <subcellularLocation>
        <location evidence="1">Membrane</location>
        <topology evidence="1">Multi-pass membrane protein</topology>
    </subcellularLocation>
</comment>
<dbReference type="GO" id="GO:0055085">
    <property type="term" value="P:transmembrane transport"/>
    <property type="evidence" value="ECO:0007669"/>
    <property type="project" value="TreeGrafter"/>
</dbReference>